<dbReference type="PANTHER" id="PTHR10938:SF0">
    <property type="entry name" value="TRANSLATION INITIATION FACTOR IF-3, MITOCHONDRIAL"/>
    <property type="match status" value="1"/>
</dbReference>
<keyword evidence="8" id="KW-1185">Reference proteome</keyword>
<evidence type="ECO:0008006" key="9">
    <source>
        <dbReference type="Google" id="ProtNLM"/>
    </source>
</evidence>
<dbReference type="InterPro" id="IPR019814">
    <property type="entry name" value="Translation_initiation_fac_3_N"/>
</dbReference>
<accession>A0A6A4LWY2</accession>
<feature type="domain" description="Translation initiation factor 3 N-terminal" evidence="6">
    <location>
        <begin position="81"/>
        <end position="125"/>
    </location>
</feature>
<dbReference type="InterPro" id="IPR036787">
    <property type="entry name" value="T_IF-3_N_sf"/>
</dbReference>
<evidence type="ECO:0000313" key="8">
    <source>
        <dbReference type="Proteomes" id="UP000428333"/>
    </source>
</evidence>
<dbReference type="Gene3D" id="3.10.20.80">
    <property type="entry name" value="Translation initiation factor 3 (IF-3), N-terminal domain"/>
    <property type="match status" value="1"/>
</dbReference>
<dbReference type="GO" id="GO:0032790">
    <property type="term" value="P:ribosome disassembly"/>
    <property type="evidence" value="ECO:0007669"/>
    <property type="project" value="TreeGrafter"/>
</dbReference>
<evidence type="ECO:0000256" key="3">
    <source>
        <dbReference type="ARBA" id="ARBA00022917"/>
    </source>
</evidence>
<evidence type="ECO:0000256" key="2">
    <source>
        <dbReference type="ARBA" id="ARBA00022540"/>
    </source>
</evidence>
<comment type="caution">
    <text evidence="7">The sequence shown here is derived from an EMBL/GenBank/DDBJ whole genome shotgun (WGS) entry which is preliminary data.</text>
</comment>
<dbReference type="AlphaFoldDB" id="A0A6A4LWY2"/>
<dbReference type="GO" id="GO:0003743">
    <property type="term" value="F:translation initiation factor activity"/>
    <property type="evidence" value="ECO:0007669"/>
    <property type="project" value="UniProtKB-KW"/>
</dbReference>
<proteinExistence type="inferred from homology"/>
<dbReference type="EMBL" id="QEFC01000688">
    <property type="protein sequence ID" value="KAE9462560.1"/>
    <property type="molecule type" value="Genomic_DNA"/>
</dbReference>
<dbReference type="OrthoDB" id="21573at2759"/>
<keyword evidence="3" id="KW-0648">Protein biosynthesis</keyword>
<dbReference type="InterPro" id="IPR019815">
    <property type="entry name" value="Translation_initiation_fac_3_C"/>
</dbReference>
<dbReference type="PANTHER" id="PTHR10938">
    <property type="entry name" value="TRANSLATION INITIATION FACTOR IF-3"/>
    <property type="match status" value="1"/>
</dbReference>
<feature type="compositionally biased region" description="Basic and acidic residues" evidence="4">
    <location>
        <begin position="69"/>
        <end position="79"/>
    </location>
</feature>
<dbReference type="InterPro" id="IPR001288">
    <property type="entry name" value="Translation_initiation_fac_3"/>
</dbReference>
<dbReference type="Proteomes" id="UP000428333">
    <property type="component" value="Linkage Group LG03"/>
</dbReference>
<evidence type="ECO:0000256" key="4">
    <source>
        <dbReference type="SAM" id="MobiDB-lite"/>
    </source>
</evidence>
<feature type="region of interest" description="Disordered" evidence="4">
    <location>
        <begin position="57"/>
        <end position="88"/>
    </location>
</feature>
<gene>
    <name evidence="7" type="ORF">C3L33_05530</name>
</gene>
<dbReference type="SUPFAM" id="SSF55200">
    <property type="entry name" value="Translation initiation factor IF3, C-terminal domain"/>
    <property type="match status" value="1"/>
</dbReference>
<name>A0A6A4LWY2_9ERIC</name>
<dbReference type="Gene3D" id="3.30.110.10">
    <property type="entry name" value="Translation initiation factor 3 (IF-3), C-terminal domain"/>
    <property type="match status" value="1"/>
</dbReference>
<keyword evidence="2" id="KW-0396">Initiation factor</keyword>
<evidence type="ECO:0000259" key="6">
    <source>
        <dbReference type="Pfam" id="PF05198"/>
    </source>
</evidence>
<evidence type="ECO:0000256" key="1">
    <source>
        <dbReference type="ARBA" id="ARBA00005439"/>
    </source>
</evidence>
<dbReference type="GO" id="GO:0043022">
    <property type="term" value="F:ribosome binding"/>
    <property type="evidence" value="ECO:0007669"/>
    <property type="project" value="TreeGrafter"/>
</dbReference>
<evidence type="ECO:0000259" key="5">
    <source>
        <dbReference type="Pfam" id="PF00707"/>
    </source>
</evidence>
<protein>
    <recommendedName>
        <fullName evidence="9">Translation initiation factor 3 C-terminal domain-containing protein</fullName>
    </recommendedName>
</protein>
<evidence type="ECO:0000313" key="7">
    <source>
        <dbReference type="EMBL" id="KAE9462560.1"/>
    </source>
</evidence>
<dbReference type="Pfam" id="PF05198">
    <property type="entry name" value="IF3_N"/>
    <property type="match status" value="1"/>
</dbReference>
<feature type="non-terminal residue" evidence="7">
    <location>
        <position position="1"/>
    </location>
</feature>
<dbReference type="GO" id="GO:0005737">
    <property type="term" value="C:cytoplasm"/>
    <property type="evidence" value="ECO:0007669"/>
    <property type="project" value="UniProtKB-ARBA"/>
</dbReference>
<organism evidence="7 8">
    <name type="scientific">Rhododendron williamsianum</name>
    <dbReference type="NCBI Taxonomy" id="262921"/>
    <lineage>
        <taxon>Eukaryota</taxon>
        <taxon>Viridiplantae</taxon>
        <taxon>Streptophyta</taxon>
        <taxon>Embryophyta</taxon>
        <taxon>Tracheophyta</taxon>
        <taxon>Spermatophyta</taxon>
        <taxon>Magnoliopsida</taxon>
        <taxon>eudicotyledons</taxon>
        <taxon>Gunneridae</taxon>
        <taxon>Pentapetalae</taxon>
        <taxon>asterids</taxon>
        <taxon>Ericales</taxon>
        <taxon>Ericaceae</taxon>
        <taxon>Ericoideae</taxon>
        <taxon>Rhodoreae</taxon>
        <taxon>Rhododendron</taxon>
    </lineage>
</organism>
<feature type="domain" description="Translation initiation factor 3 C-terminal" evidence="5">
    <location>
        <begin position="132"/>
        <end position="207"/>
    </location>
</feature>
<comment type="similarity">
    <text evidence="1">Belongs to the IF-3 family.</text>
</comment>
<dbReference type="SUPFAM" id="SSF54364">
    <property type="entry name" value="Translation initiation factor IF3, N-terminal domain"/>
    <property type="match status" value="1"/>
</dbReference>
<reference evidence="7 8" key="1">
    <citation type="journal article" date="2019" name="Genome Biol. Evol.">
        <title>The Rhododendron genome and chromosomal organization provide insight into shared whole-genome duplications across the heath family (Ericaceae).</title>
        <authorList>
            <person name="Soza V.L."/>
            <person name="Lindsley D."/>
            <person name="Waalkes A."/>
            <person name="Ramage E."/>
            <person name="Patwardhan R.P."/>
            <person name="Burton J.N."/>
            <person name="Adey A."/>
            <person name="Kumar A."/>
            <person name="Qiu R."/>
            <person name="Shendure J."/>
            <person name="Hall B."/>
        </authorList>
    </citation>
    <scope>NUCLEOTIDE SEQUENCE [LARGE SCALE GENOMIC DNA]</scope>
    <source>
        <strain evidence="7">RSF 1966-606</strain>
    </source>
</reference>
<dbReference type="NCBIfam" id="TIGR00168">
    <property type="entry name" value="infC"/>
    <property type="match status" value="1"/>
</dbReference>
<dbReference type="Pfam" id="PF00707">
    <property type="entry name" value="IF3_C"/>
    <property type="match status" value="1"/>
</dbReference>
<dbReference type="InterPro" id="IPR036788">
    <property type="entry name" value="T_IF-3_C_sf"/>
</dbReference>
<sequence length="233" mass="25635">MAGLTTSTFPFKPASTFSLLSRLHKPPPLSLSLNSYSNIFGLRLCYRKSPSLRTSITARYGGGGGGGSSRDDYGSRQEASDDDEDDVGVVSKNEAIQMAEDAELDLVILSPDANPPVVKIMNYSSIQSVDSYNIDVHDYAVRLKAANKFLKEGDKVKVIVNLKGRENQFRKNAVELLKRFQNDVGELATQETMNLQDKNMYMVLVPNKAAAQRVQVLQKEKEKEAAKEVSAGV</sequence>